<dbReference type="PANTHER" id="PTHR43861:SF3">
    <property type="entry name" value="PUTATIVE (AFU_ORTHOLOGUE AFUA_2G14390)-RELATED"/>
    <property type="match status" value="1"/>
</dbReference>
<dbReference type="Proteomes" id="UP001149140">
    <property type="component" value="Unassembled WGS sequence"/>
</dbReference>
<dbReference type="EMBL" id="JAPDOD010000037">
    <property type="protein sequence ID" value="MDA0164720.1"/>
    <property type="molecule type" value="Genomic_DNA"/>
</dbReference>
<dbReference type="RefSeq" id="WP_270043971.1">
    <property type="nucleotide sequence ID" value="NZ_JAPDOD010000037.1"/>
</dbReference>
<evidence type="ECO:0000313" key="2">
    <source>
        <dbReference type="EMBL" id="MDA0164720.1"/>
    </source>
</evidence>
<name>A0A9X3N0F6_9ACTN</name>
<organism evidence="2 3">
    <name type="scientific">Solirubrobacter ginsenosidimutans</name>
    <dbReference type="NCBI Taxonomy" id="490573"/>
    <lineage>
        <taxon>Bacteria</taxon>
        <taxon>Bacillati</taxon>
        <taxon>Actinomycetota</taxon>
        <taxon>Thermoleophilia</taxon>
        <taxon>Solirubrobacterales</taxon>
        <taxon>Solirubrobacteraceae</taxon>
        <taxon>Solirubrobacter</taxon>
    </lineage>
</organism>
<dbReference type="GO" id="GO:0008168">
    <property type="term" value="F:methyltransferase activity"/>
    <property type="evidence" value="ECO:0007669"/>
    <property type="project" value="UniProtKB-KW"/>
</dbReference>
<proteinExistence type="predicted"/>
<dbReference type="GO" id="GO:0032259">
    <property type="term" value="P:methylation"/>
    <property type="evidence" value="ECO:0007669"/>
    <property type="project" value="UniProtKB-KW"/>
</dbReference>
<protein>
    <submittedName>
        <fullName evidence="2">Class I SAM-dependent methyltransferase</fullName>
    </submittedName>
</protein>
<reference evidence="2" key="1">
    <citation type="submission" date="2022-10" db="EMBL/GenBank/DDBJ databases">
        <title>The WGS of Solirubrobacter ginsenosidimutans DSM 21036.</title>
        <authorList>
            <person name="Jiang Z."/>
        </authorList>
    </citation>
    <scope>NUCLEOTIDE SEQUENCE</scope>
    <source>
        <strain evidence="2">DSM 21036</strain>
    </source>
</reference>
<dbReference type="Pfam" id="PF13489">
    <property type="entry name" value="Methyltransf_23"/>
    <property type="match status" value="1"/>
</dbReference>
<dbReference type="InterPro" id="IPR029063">
    <property type="entry name" value="SAM-dependent_MTases_sf"/>
</dbReference>
<dbReference type="Gene3D" id="3.40.50.150">
    <property type="entry name" value="Vaccinia Virus protein VP39"/>
    <property type="match status" value="1"/>
</dbReference>
<accession>A0A9X3N0F6</accession>
<dbReference type="CDD" id="cd02440">
    <property type="entry name" value="AdoMet_MTases"/>
    <property type="match status" value="1"/>
</dbReference>
<evidence type="ECO:0000256" key="1">
    <source>
        <dbReference type="ARBA" id="ARBA00022679"/>
    </source>
</evidence>
<keyword evidence="3" id="KW-1185">Reference proteome</keyword>
<dbReference type="AlphaFoldDB" id="A0A9X3N0F6"/>
<evidence type="ECO:0000313" key="3">
    <source>
        <dbReference type="Proteomes" id="UP001149140"/>
    </source>
</evidence>
<dbReference type="SUPFAM" id="SSF53335">
    <property type="entry name" value="S-adenosyl-L-methionine-dependent methyltransferases"/>
    <property type="match status" value="1"/>
</dbReference>
<keyword evidence="1" id="KW-0808">Transferase</keyword>
<sequence>MALVSTSTCPHCGHPAELSFRSPDRNRRTSAEAFDYHRCSACALIFVAEDIEDLSAYYPAEYHVLPSESEMRRIAGHERWRMDFVLPWVQGGRLVEIGPGWGVFALLARDAGFAVTGIEMDDRCCDHLRDVLGVEAIHTDEPERALAEGPPASVVAMWHVIEHVRRPFELVAVAAERLEPGGVLVVATPNPGALGFRLLGSRWPHVDAPRHQYLIPARALTEAAAAHGLERVALDSDDPGSRGWNTFGWTHALRPGHVGDAGRVPELAGAVVARLVRPLESQAGRGAAYTAVFRKPLS</sequence>
<gene>
    <name evidence="2" type="ORF">OM076_30915</name>
</gene>
<comment type="caution">
    <text evidence="2">The sequence shown here is derived from an EMBL/GenBank/DDBJ whole genome shotgun (WGS) entry which is preliminary data.</text>
</comment>
<dbReference type="PANTHER" id="PTHR43861">
    <property type="entry name" value="TRANS-ACONITATE 2-METHYLTRANSFERASE-RELATED"/>
    <property type="match status" value="1"/>
</dbReference>
<keyword evidence="2" id="KW-0489">Methyltransferase</keyword>